<name>A0A411MP88_9PSED</name>
<dbReference type="EMBL" id="CP035952">
    <property type="protein sequence ID" value="QBF28490.1"/>
    <property type="molecule type" value="Genomic_DNA"/>
</dbReference>
<gene>
    <name evidence="3" type="ORF">EXN22_23380</name>
</gene>
<dbReference type="OrthoDB" id="9799145at2"/>
<organism evidence="3 4">
    <name type="scientific">Pseudomonas tructae</name>
    <dbReference type="NCBI Taxonomy" id="2518644"/>
    <lineage>
        <taxon>Bacteria</taxon>
        <taxon>Pseudomonadati</taxon>
        <taxon>Pseudomonadota</taxon>
        <taxon>Gammaproteobacteria</taxon>
        <taxon>Pseudomonadales</taxon>
        <taxon>Pseudomonadaceae</taxon>
        <taxon>Pseudomonas</taxon>
    </lineage>
</organism>
<evidence type="ECO:0000256" key="1">
    <source>
        <dbReference type="PROSITE-ProRule" id="PRU00464"/>
    </source>
</evidence>
<dbReference type="Proteomes" id="UP000291130">
    <property type="component" value="Chromosome"/>
</dbReference>
<dbReference type="SUPFAM" id="SSF54197">
    <property type="entry name" value="HIT-like"/>
    <property type="match status" value="1"/>
</dbReference>
<dbReference type="PROSITE" id="PS51084">
    <property type="entry name" value="HIT_2"/>
    <property type="match status" value="1"/>
</dbReference>
<proteinExistence type="predicted"/>
<comment type="caution">
    <text evidence="1">Lacks conserved residue(s) required for the propagation of feature annotation.</text>
</comment>
<dbReference type="InterPro" id="IPR011146">
    <property type="entry name" value="HIT-like"/>
</dbReference>
<sequence length="147" mass="16543">MSLITQRVALARNGENDKVICRMASGWAVMGDVQFLQGYCLLLPDPVVPSLNDLDSEARALYLLDMARIGDAVLQVTGALRMNYEILGNSEPELHCHIFPRYAHEPEDKRRMPAWFYDWKTAPPYDESLHGDLRKQIAEVLQAANGG</sequence>
<keyword evidence="4" id="KW-1185">Reference proteome</keyword>
<feature type="domain" description="HIT" evidence="2">
    <location>
        <begin position="6"/>
        <end position="111"/>
    </location>
</feature>
<evidence type="ECO:0000313" key="4">
    <source>
        <dbReference type="Proteomes" id="UP000291130"/>
    </source>
</evidence>
<reference evidence="3 4" key="1">
    <citation type="submission" date="2019-02" db="EMBL/GenBank/DDBJ databases">
        <title>Complete genome sequence of Pseudomonas sp. SNU WT1 isolated from rainbow trout.</title>
        <authorList>
            <person name="Oh W.T."/>
            <person name="Park S.C."/>
        </authorList>
    </citation>
    <scope>NUCLEOTIDE SEQUENCE [LARGE SCALE GENOMIC DNA]</scope>
    <source>
        <strain evidence="3 4">SNU WT1</strain>
    </source>
</reference>
<dbReference type="AlphaFoldDB" id="A0A411MP88"/>
<evidence type="ECO:0000313" key="3">
    <source>
        <dbReference type="EMBL" id="QBF28490.1"/>
    </source>
</evidence>
<protein>
    <recommendedName>
        <fullName evidence="2">HIT domain-containing protein</fullName>
    </recommendedName>
</protein>
<dbReference type="Pfam" id="PF01230">
    <property type="entry name" value="HIT"/>
    <property type="match status" value="1"/>
</dbReference>
<accession>A0A411MP88</accession>
<dbReference type="RefSeq" id="WP_130266288.1">
    <property type="nucleotide sequence ID" value="NZ_CP035952.1"/>
</dbReference>
<dbReference type="Gene3D" id="3.30.428.10">
    <property type="entry name" value="HIT-like"/>
    <property type="match status" value="1"/>
</dbReference>
<dbReference type="KEGG" id="ptk:EXN22_23380"/>
<evidence type="ECO:0000259" key="2">
    <source>
        <dbReference type="PROSITE" id="PS51084"/>
    </source>
</evidence>
<dbReference type="InterPro" id="IPR036265">
    <property type="entry name" value="HIT-like_sf"/>
</dbReference>
<dbReference type="GO" id="GO:0003824">
    <property type="term" value="F:catalytic activity"/>
    <property type="evidence" value="ECO:0007669"/>
    <property type="project" value="InterPro"/>
</dbReference>